<accession>A0A8C5PD18</accession>
<dbReference type="PROSITE" id="PS50878">
    <property type="entry name" value="RT_POL"/>
    <property type="match status" value="1"/>
</dbReference>
<organism evidence="2 3">
    <name type="scientific">Leptobrachium leishanense</name>
    <name type="common">Leishan spiny toad</name>
    <dbReference type="NCBI Taxonomy" id="445787"/>
    <lineage>
        <taxon>Eukaryota</taxon>
        <taxon>Metazoa</taxon>
        <taxon>Chordata</taxon>
        <taxon>Craniata</taxon>
        <taxon>Vertebrata</taxon>
        <taxon>Euteleostomi</taxon>
        <taxon>Amphibia</taxon>
        <taxon>Batrachia</taxon>
        <taxon>Anura</taxon>
        <taxon>Pelobatoidea</taxon>
        <taxon>Megophryidae</taxon>
        <taxon>Leptobrachium</taxon>
    </lineage>
</organism>
<proteinExistence type="predicted"/>
<dbReference type="AlphaFoldDB" id="A0A8C5PD18"/>
<dbReference type="PANTHER" id="PTHR31635">
    <property type="entry name" value="REVERSE TRANSCRIPTASE DOMAIN-CONTAINING PROTEIN-RELATED"/>
    <property type="match status" value="1"/>
</dbReference>
<dbReference type="Proteomes" id="UP000694569">
    <property type="component" value="Unplaced"/>
</dbReference>
<dbReference type="Ensembl" id="ENSLLET00000015954.1">
    <property type="protein sequence ID" value="ENSLLEP00000015368.1"/>
    <property type="gene ID" value="ENSLLEG00000009791.1"/>
</dbReference>
<name>A0A8C5PD18_9ANUR</name>
<dbReference type="OrthoDB" id="9909359at2759"/>
<dbReference type="InterPro" id="IPR043502">
    <property type="entry name" value="DNA/RNA_pol_sf"/>
</dbReference>
<evidence type="ECO:0000259" key="1">
    <source>
        <dbReference type="PROSITE" id="PS50878"/>
    </source>
</evidence>
<evidence type="ECO:0000313" key="3">
    <source>
        <dbReference type="Proteomes" id="UP000694569"/>
    </source>
</evidence>
<dbReference type="CDD" id="cd01650">
    <property type="entry name" value="RT_nLTR_like"/>
    <property type="match status" value="1"/>
</dbReference>
<sequence length="867" mass="97732">MTHASHFDGWRSLNPLEREYTFFSSVHRTYSRLDYILVSHHCFLDVVDVRIGVRTWSDHAPVTMTIKSPLFRPRMGSWRFNTSLLLDPQFCQEVSTTIQNYFAENLTPEISETVVWEAHKAVLRGTIIAKASTIKKSRQNDISDIISHLRHLELEHATTASAAVYDQIHALRRDLQSKLTAETRLMALRARSFFAPRENKPGRLLARILRKRRALAYVPRIVTPQNTTTAHPAEILKVFGDFYQTLYAKPVEHPSPSLEDGLRTHLETKVISRLSEAQAEILGSPITIEEITLALKTSKNGKTPGPDGFPGEYFKEFAPVLNSHLVAALHAIREGAELPDSALMAHISVLPKPGRDPLLCDSYRPISLINADVKLLAKVLATRLQSHLPHLVGSDQVGFIPGRMARDATTRALAAIRVARGSATPLLLLSTDAEKAFDKVDWRYMFGILDEIGVGRGFLAWIKALYRNPTARVRVNGALSHPISIKRGTRQGCPLSPLLFALSLEPLLQSIRGNPDIVGVLGKTMTHKVAAYADDLLFFVTEPQISLPAILQELTDYGTRAGLTINARKSEMLDVSLTNLQAAWVRRSCPFRWCEGRMRYLGIWLTVDPSKLYELNFSALLASIKSDLVLWQTKYISWLGRVNVLKMSILPRILYVLQAMPMTLPLTFFATLRSVFTTFVWPRSRPRIRMDTLTLSKSGGGLALPDIRSYYYATHLTRVLDWANLTSDQMWRDLEEKVAGRPLWMLPWLLTDVGDLNLDRDSPVYTTLRIWHQIRVRFALSSAPSPLLPLEYNPDFEPGIRETLRSRLTLGARVSACSVLRDGAFMDLTAVPGDPSPTLLDQFNFHQVRHYLQRVPRNTSLTPAHAF</sequence>
<dbReference type="SUPFAM" id="SSF56672">
    <property type="entry name" value="DNA/RNA polymerases"/>
    <property type="match status" value="1"/>
</dbReference>
<keyword evidence="3" id="KW-1185">Reference proteome</keyword>
<evidence type="ECO:0000313" key="2">
    <source>
        <dbReference type="Ensembl" id="ENSLLEP00000015368.1"/>
    </source>
</evidence>
<protein>
    <recommendedName>
        <fullName evidence="1">Reverse transcriptase domain-containing protein</fullName>
    </recommendedName>
</protein>
<dbReference type="SUPFAM" id="SSF56219">
    <property type="entry name" value="DNase I-like"/>
    <property type="match status" value="1"/>
</dbReference>
<feature type="domain" description="Reverse transcriptase" evidence="1">
    <location>
        <begin position="331"/>
        <end position="605"/>
    </location>
</feature>
<reference evidence="2" key="1">
    <citation type="submission" date="2025-08" db="UniProtKB">
        <authorList>
            <consortium name="Ensembl"/>
        </authorList>
    </citation>
    <scope>IDENTIFICATION</scope>
</reference>
<reference evidence="2" key="2">
    <citation type="submission" date="2025-09" db="UniProtKB">
        <authorList>
            <consortium name="Ensembl"/>
        </authorList>
    </citation>
    <scope>IDENTIFICATION</scope>
</reference>
<dbReference type="GeneTree" id="ENSGT00940000165023"/>
<dbReference type="Gene3D" id="3.60.10.10">
    <property type="entry name" value="Endonuclease/exonuclease/phosphatase"/>
    <property type="match status" value="1"/>
</dbReference>
<dbReference type="PANTHER" id="PTHR31635:SF196">
    <property type="entry name" value="REVERSE TRANSCRIPTASE DOMAIN-CONTAINING PROTEIN-RELATED"/>
    <property type="match status" value="1"/>
</dbReference>
<dbReference type="InterPro" id="IPR000477">
    <property type="entry name" value="RT_dom"/>
</dbReference>
<dbReference type="InterPro" id="IPR036691">
    <property type="entry name" value="Endo/exonu/phosph_ase_sf"/>
</dbReference>
<dbReference type="Pfam" id="PF00078">
    <property type="entry name" value="RVT_1"/>
    <property type="match status" value="1"/>
</dbReference>